<feature type="non-terminal residue" evidence="2">
    <location>
        <position position="1"/>
    </location>
</feature>
<accession>A0A4Y9YET9</accession>
<evidence type="ECO:0000313" key="3">
    <source>
        <dbReference type="Proteomes" id="UP000298327"/>
    </source>
</evidence>
<evidence type="ECO:0000313" key="2">
    <source>
        <dbReference type="EMBL" id="TFY60087.1"/>
    </source>
</evidence>
<sequence length="50" mass="5715">QADSPATVEQTEEKEEGLGGVAWSKRLEEMEKRQTRIEALLEEIARGMRK</sequence>
<protein>
    <submittedName>
        <fullName evidence="2">Uncharacterized protein</fullName>
    </submittedName>
</protein>
<gene>
    <name evidence="2" type="ORF">EVG20_g7545</name>
</gene>
<proteinExistence type="predicted"/>
<comment type="caution">
    <text evidence="2">The sequence shown here is derived from an EMBL/GenBank/DDBJ whole genome shotgun (WGS) entry which is preliminary data.</text>
</comment>
<organism evidence="2 3">
    <name type="scientific">Dentipellis fragilis</name>
    <dbReference type="NCBI Taxonomy" id="205917"/>
    <lineage>
        <taxon>Eukaryota</taxon>
        <taxon>Fungi</taxon>
        <taxon>Dikarya</taxon>
        <taxon>Basidiomycota</taxon>
        <taxon>Agaricomycotina</taxon>
        <taxon>Agaricomycetes</taxon>
        <taxon>Russulales</taxon>
        <taxon>Hericiaceae</taxon>
        <taxon>Dentipellis</taxon>
    </lineage>
</organism>
<dbReference type="Proteomes" id="UP000298327">
    <property type="component" value="Unassembled WGS sequence"/>
</dbReference>
<feature type="region of interest" description="Disordered" evidence="1">
    <location>
        <begin position="1"/>
        <end position="21"/>
    </location>
</feature>
<name>A0A4Y9YET9_9AGAM</name>
<dbReference type="AlphaFoldDB" id="A0A4Y9YET9"/>
<evidence type="ECO:0000256" key="1">
    <source>
        <dbReference type="SAM" id="MobiDB-lite"/>
    </source>
</evidence>
<keyword evidence="3" id="KW-1185">Reference proteome</keyword>
<dbReference type="EMBL" id="SEOQ01000582">
    <property type="protein sequence ID" value="TFY60087.1"/>
    <property type="molecule type" value="Genomic_DNA"/>
</dbReference>
<reference evidence="2 3" key="1">
    <citation type="submission" date="2019-02" db="EMBL/GenBank/DDBJ databases">
        <title>Genome sequencing of the rare red list fungi Dentipellis fragilis.</title>
        <authorList>
            <person name="Buettner E."/>
            <person name="Kellner H."/>
        </authorList>
    </citation>
    <scope>NUCLEOTIDE SEQUENCE [LARGE SCALE GENOMIC DNA]</scope>
    <source>
        <strain evidence="2 3">DSM 105465</strain>
    </source>
</reference>